<dbReference type="eggNOG" id="ENOG502RPSC">
    <property type="taxonomic scope" value="Eukaryota"/>
</dbReference>
<protein>
    <submittedName>
        <fullName evidence="1">Uncharacterized protein</fullName>
    </submittedName>
</protein>
<accession>A5DBE3</accession>
<dbReference type="OMA" id="PFIMFHY"/>
<proteinExistence type="predicted"/>
<organism evidence="1 2">
    <name type="scientific">Meyerozyma guilliermondii (strain ATCC 6260 / CBS 566 / DSM 6381 / JCM 1539 / NBRC 10279 / NRRL Y-324)</name>
    <name type="common">Yeast</name>
    <name type="synonym">Candida guilliermondii</name>
    <dbReference type="NCBI Taxonomy" id="294746"/>
    <lineage>
        <taxon>Eukaryota</taxon>
        <taxon>Fungi</taxon>
        <taxon>Dikarya</taxon>
        <taxon>Ascomycota</taxon>
        <taxon>Saccharomycotina</taxon>
        <taxon>Pichiomycetes</taxon>
        <taxon>Debaryomycetaceae</taxon>
        <taxon>Meyerozyma</taxon>
    </lineage>
</organism>
<dbReference type="InParanoid" id="A5DBE3"/>
<evidence type="ECO:0000313" key="1">
    <source>
        <dbReference type="EMBL" id="EDK36500.2"/>
    </source>
</evidence>
<evidence type="ECO:0000313" key="2">
    <source>
        <dbReference type="Proteomes" id="UP000001997"/>
    </source>
</evidence>
<reference evidence="1 2" key="1">
    <citation type="journal article" date="2009" name="Nature">
        <title>Evolution of pathogenicity and sexual reproduction in eight Candida genomes.</title>
        <authorList>
            <person name="Butler G."/>
            <person name="Rasmussen M.D."/>
            <person name="Lin M.F."/>
            <person name="Santos M.A."/>
            <person name="Sakthikumar S."/>
            <person name="Munro C.A."/>
            <person name="Rheinbay E."/>
            <person name="Grabherr M."/>
            <person name="Forche A."/>
            <person name="Reedy J.L."/>
            <person name="Agrafioti I."/>
            <person name="Arnaud M.B."/>
            <person name="Bates S."/>
            <person name="Brown A.J."/>
            <person name="Brunke S."/>
            <person name="Costanzo M.C."/>
            <person name="Fitzpatrick D.A."/>
            <person name="de Groot P.W."/>
            <person name="Harris D."/>
            <person name="Hoyer L.L."/>
            <person name="Hube B."/>
            <person name="Klis F.M."/>
            <person name="Kodira C."/>
            <person name="Lennard N."/>
            <person name="Logue M.E."/>
            <person name="Martin R."/>
            <person name="Neiman A.M."/>
            <person name="Nikolaou E."/>
            <person name="Quail M.A."/>
            <person name="Quinn J."/>
            <person name="Santos M.C."/>
            <person name="Schmitzberger F.F."/>
            <person name="Sherlock G."/>
            <person name="Shah P."/>
            <person name="Silverstein K.A."/>
            <person name="Skrzypek M.S."/>
            <person name="Soll D."/>
            <person name="Staggs R."/>
            <person name="Stansfield I."/>
            <person name="Stumpf M.P."/>
            <person name="Sudbery P.E."/>
            <person name="Srikantha T."/>
            <person name="Zeng Q."/>
            <person name="Berman J."/>
            <person name="Berriman M."/>
            <person name="Heitman J."/>
            <person name="Gow N.A."/>
            <person name="Lorenz M.C."/>
            <person name="Birren B.W."/>
            <person name="Kellis M."/>
            <person name="Cuomo C.A."/>
        </authorList>
    </citation>
    <scope>NUCLEOTIDE SEQUENCE [LARGE SCALE GENOMIC DNA]</scope>
    <source>
        <strain evidence="2">ATCC 6260 / CBS 566 / DSM 6381 / JCM 1539 / NBRC 10279 / NRRL Y-324</strain>
    </source>
</reference>
<sequence>MFRRIFLTSKYVGRFVRANSISATTHETASIPIQHPRLRPFLFSKKDDEIIWKKISLDTYPSPLFGMSSDDIRRLKMDEYLHLIKIPYKWVGETEQFCTSMAEIIDGMILDDTETASIYYFAIDNSELKESVNEQLRMLAASDTIKESLVEMMIDHTANTFRSKFFQTVAFILKLNKEKQATTLLSYLDNLRKLNVCNEKPLILNSLLFERILRIMPREKFAELYAYLVILNIQTYVISHMEKLKHELLAGSNLEKLVAKTGLLNPKWHDIRKPTIAPSHITRMRIFFSVRDLARFATHSIEKRDIVNANMYVSLLVTKFEEKCKLVGKENYVPRVKDSDINTDISLLLKVLLNHVMVFKGSQECLRMMQYMVHNNVTISFDILMIIMKNLRNQGYFQEALLLMNNIRPETLTRSDCLALTDQILCLIQAKYPTTPKIMFGYVAAVFKDGIKVLNKLKLLGLVYQDGSAVELQNPELRVQRANIDERLGGFNITPKALTQAYEMCLSSLHRSVLTSQLLKELYDTYIETLVKAEHPIFKPSRQNDHVVTLIIKYLLKENPENNDMCMVKSEAAYSTAKDIIGDYFSRIAPTSRRNRSPYLFDLLITTALSVHRDYEFATKMVRESRSLNLPFTFNQIYPFIMYHYEHKEYKKAELWYQQLVKHGVKSDAEPSKNLFKVARELGWEVNGFVYRKLGIHRNYKKKEELKKLLKDPIVFIKPERSENETDAEETLEQEFLDSSHRGNFSDELLALIN</sequence>
<dbReference type="VEuPathDB" id="FungiDB:PGUG_00598"/>
<dbReference type="EMBL" id="CH408155">
    <property type="protein sequence ID" value="EDK36500.2"/>
    <property type="molecule type" value="Genomic_DNA"/>
</dbReference>
<dbReference type="Proteomes" id="UP000001997">
    <property type="component" value="Unassembled WGS sequence"/>
</dbReference>
<dbReference type="GeneID" id="5128802"/>
<dbReference type="OrthoDB" id="4075894at2759"/>
<dbReference type="AlphaFoldDB" id="A5DBE3"/>
<name>A5DBE3_PICGU</name>
<keyword evidence="2" id="KW-1185">Reference proteome</keyword>
<gene>
    <name evidence="1" type="ORF">PGUG_00598</name>
</gene>
<dbReference type="KEGG" id="pgu:PGUG_00598"/>
<dbReference type="HOGENOM" id="CLU_370523_0_0_1"/>
<dbReference type="RefSeq" id="XP_001487221.2">
    <property type="nucleotide sequence ID" value="XM_001487171.1"/>
</dbReference>